<evidence type="ECO:0000256" key="6">
    <source>
        <dbReference type="ARBA" id="ARBA00022833"/>
    </source>
</evidence>
<dbReference type="GO" id="GO:0007064">
    <property type="term" value="P:mitotic sister chromatid cohesion"/>
    <property type="evidence" value="ECO:0007669"/>
    <property type="project" value="TreeGrafter"/>
</dbReference>
<dbReference type="Proteomes" id="UP000236161">
    <property type="component" value="Unassembled WGS sequence"/>
</dbReference>
<accession>A0A2H9ZSQ6</accession>
<dbReference type="SUPFAM" id="SSF55729">
    <property type="entry name" value="Acyl-CoA N-acyltransferases (Nat)"/>
    <property type="match status" value="1"/>
</dbReference>
<dbReference type="InterPro" id="IPR028009">
    <property type="entry name" value="ESCO_Acetyltransf_dom"/>
</dbReference>
<protein>
    <submittedName>
        <fullName evidence="12">N-acetyltransferase</fullName>
        <ecNumber evidence="12">2.3.1.-</ecNumber>
    </submittedName>
</protein>
<dbReference type="GO" id="GO:0008270">
    <property type="term" value="F:zinc ion binding"/>
    <property type="evidence" value="ECO:0007669"/>
    <property type="project" value="UniProtKB-KW"/>
</dbReference>
<feature type="domain" description="N-acetyltransferase ESCO zinc-finger" evidence="10">
    <location>
        <begin position="72"/>
        <end position="110"/>
    </location>
</feature>
<dbReference type="CDD" id="cd04301">
    <property type="entry name" value="NAT_SF"/>
    <property type="match status" value="1"/>
</dbReference>
<evidence type="ECO:0000256" key="4">
    <source>
        <dbReference type="ARBA" id="ARBA00022723"/>
    </source>
</evidence>
<dbReference type="EMBL" id="KZ454301">
    <property type="protein sequence ID" value="PKA46329.1"/>
    <property type="molecule type" value="Genomic_DNA"/>
</dbReference>
<evidence type="ECO:0000313" key="12">
    <source>
        <dbReference type="EMBL" id="PKA46329.1"/>
    </source>
</evidence>
<gene>
    <name evidence="12" type="ORF">AXF42_Ash020853</name>
</gene>
<dbReference type="PANTHER" id="PTHR45884">
    <property type="entry name" value="N-ACETYLTRANSFERASE ECO"/>
    <property type="match status" value="1"/>
</dbReference>
<comment type="subcellular location">
    <subcellularLocation>
        <location evidence="1">Nucleus</location>
    </subcellularLocation>
</comment>
<keyword evidence="5" id="KW-0863">Zinc-finger</keyword>
<keyword evidence="6" id="KW-0862">Zinc</keyword>
<keyword evidence="4" id="KW-0479">Metal-binding</keyword>
<dbReference type="EC" id="2.3.1.-" evidence="12"/>
<dbReference type="InterPro" id="IPR016181">
    <property type="entry name" value="Acyl_CoA_acyltransferase"/>
</dbReference>
<dbReference type="GO" id="GO:0061733">
    <property type="term" value="F:protein-lysine-acetyltransferase activity"/>
    <property type="evidence" value="ECO:0007669"/>
    <property type="project" value="TreeGrafter"/>
</dbReference>
<evidence type="ECO:0000256" key="7">
    <source>
        <dbReference type="ARBA" id="ARBA00023242"/>
    </source>
</evidence>
<dbReference type="PANTHER" id="PTHR45884:SF2">
    <property type="entry name" value="N-ACETYLTRANSFERASE ECO"/>
    <property type="match status" value="1"/>
</dbReference>
<dbReference type="Pfam" id="PF13880">
    <property type="entry name" value="Acetyltransf_13"/>
    <property type="match status" value="1"/>
</dbReference>
<evidence type="ECO:0000313" key="13">
    <source>
        <dbReference type="Proteomes" id="UP000236161"/>
    </source>
</evidence>
<dbReference type="Pfam" id="PF13878">
    <property type="entry name" value="zf-C2H2_3"/>
    <property type="match status" value="1"/>
</dbReference>
<sequence length="352" mass="39576">MPQAKISTFFKPSYPKIQEMEAWELLSERKDGDSDLKSTGDDQVQLDCLKGKRVGSFSSSAGRKLNKRSYEQYYLDLGQSDFVLHTCSVCGLMYARGVEEDEQVHRKFHQEFNKGIQIKSWQNERVVLTPNINASRIVLVLRSDPPTQQHKVQKVANLMVKELGFNAEHLIHEHCKVYLFICGHRIVGCLVAEPIKTAYRVISGSSVNINSENCNVKLTATDSKMAITDFKETRPASLQFGDFKFHRDSLKKSRSKTGGKVDRWDAGAIICEEEAVTAHCGIRAIWVASSYRRKGIASQLLDAARYSFTGQMLEISQCAFSPPTSAGMAFASSYTNCRSFLVYKGDEARTKK</sequence>
<dbReference type="AlphaFoldDB" id="A0A2H9ZSQ6"/>
<dbReference type="GO" id="GO:0000785">
    <property type="term" value="C:chromatin"/>
    <property type="evidence" value="ECO:0007669"/>
    <property type="project" value="TreeGrafter"/>
</dbReference>
<evidence type="ECO:0000256" key="5">
    <source>
        <dbReference type="ARBA" id="ARBA00022771"/>
    </source>
</evidence>
<organism evidence="12 13">
    <name type="scientific">Apostasia shenzhenica</name>
    <dbReference type="NCBI Taxonomy" id="1088818"/>
    <lineage>
        <taxon>Eukaryota</taxon>
        <taxon>Viridiplantae</taxon>
        <taxon>Streptophyta</taxon>
        <taxon>Embryophyta</taxon>
        <taxon>Tracheophyta</taxon>
        <taxon>Spermatophyta</taxon>
        <taxon>Magnoliopsida</taxon>
        <taxon>Liliopsida</taxon>
        <taxon>Asparagales</taxon>
        <taxon>Orchidaceae</taxon>
        <taxon>Apostasioideae</taxon>
        <taxon>Apostasia</taxon>
    </lineage>
</organism>
<dbReference type="STRING" id="1088818.A0A2H9ZSQ6"/>
<evidence type="ECO:0000256" key="9">
    <source>
        <dbReference type="ARBA" id="ARBA00023315"/>
    </source>
</evidence>
<evidence type="ECO:0000256" key="2">
    <source>
        <dbReference type="ARBA" id="ARBA00005816"/>
    </source>
</evidence>
<evidence type="ECO:0000259" key="10">
    <source>
        <dbReference type="Pfam" id="PF13878"/>
    </source>
</evidence>
<keyword evidence="13" id="KW-1185">Reference proteome</keyword>
<keyword evidence="9 12" id="KW-0012">Acyltransferase</keyword>
<dbReference type="OrthoDB" id="428854at2759"/>
<dbReference type="GO" id="GO:0005634">
    <property type="term" value="C:nucleus"/>
    <property type="evidence" value="ECO:0007669"/>
    <property type="project" value="UniProtKB-SubCell"/>
</dbReference>
<name>A0A2H9ZSQ6_9ASPA</name>
<evidence type="ECO:0000256" key="1">
    <source>
        <dbReference type="ARBA" id="ARBA00004123"/>
    </source>
</evidence>
<keyword evidence="3 12" id="KW-0808">Transferase</keyword>
<keyword evidence="7" id="KW-0539">Nucleus</keyword>
<dbReference type="Gene3D" id="3.40.630.30">
    <property type="match status" value="1"/>
</dbReference>
<keyword evidence="8" id="KW-0131">Cell cycle</keyword>
<feature type="domain" description="N-acetyltransferase ESCO acetyl-transferase" evidence="11">
    <location>
        <begin position="277"/>
        <end position="343"/>
    </location>
</feature>
<comment type="similarity">
    <text evidence="2">Belongs to the acetyltransferase family. ECO subfamily.</text>
</comment>
<reference evidence="12 13" key="1">
    <citation type="journal article" date="2017" name="Nature">
        <title>The Apostasia genome and the evolution of orchids.</title>
        <authorList>
            <person name="Zhang G.Q."/>
            <person name="Liu K.W."/>
            <person name="Li Z."/>
            <person name="Lohaus R."/>
            <person name="Hsiao Y.Y."/>
            <person name="Niu S.C."/>
            <person name="Wang J.Y."/>
            <person name="Lin Y.C."/>
            <person name="Xu Q."/>
            <person name="Chen L.J."/>
            <person name="Yoshida K."/>
            <person name="Fujiwara S."/>
            <person name="Wang Z.W."/>
            <person name="Zhang Y.Q."/>
            <person name="Mitsuda N."/>
            <person name="Wang M."/>
            <person name="Liu G.H."/>
            <person name="Pecoraro L."/>
            <person name="Huang H.X."/>
            <person name="Xiao X.J."/>
            <person name="Lin M."/>
            <person name="Wu X.Y."/>
            <person name="Wu W.L."/>
            <person name="Chen Y.Y."/>
            <person name="Chang S.B."/>
            <person name="Sakamoto S."/>
            <person name="Ohme-Takagi M."/>
            <person name="Yagi M."/>
            <person name="Zeng S.J."/>
            <person name="Shen C.Y."/>
            <person name="Yeh C.M."/>
            <person name="Luo Y.B."/>
            <person name="Tsai W.C."/>
            <person name="Van de Peer Y."/>
            <person name="Liu Z.J."/>
        </authorList>
    </citation>
    <scope>NUCLEOTIDE SEQUENCE [LARGE SCALE GENOMIC DNA]</scope>
    <source>
        <strain evidence="13">cv. Shenzhen</strain>
        <tissue evidence="12">Stem</tissue>
    </source>
</reference>
<evidence type="ECO:0000259" key="11">
    <source>
        <dbReference type="Pfam" id="PF13880"/>
    </source>
</evidence>
<proteinExistence type="inferred from homology"/>
<evidence type="ECO:0000256" key="3">
    <source>
        <dbReference type="ARBA" id="ARBA00022679"/>
    </source>
</evidence>
<dbReference type="InterPro" id="IPR028005">
    <property type="entry name" value="AcTrfase_ESCO_Znf_dom"/>
</dbReference>
<evidence type="ECO:0000256" key="8">
    <source>
        <dbReference type="ARBA" id="ARBA00023306"/>
    </source>
</evidence>